<dbReference type="Proteomes" id="UP000826725">
    <property type="component" value="Chromosome"/>
</dbReference>
<dbReference type="RefSeq" id="WP_228855347.1">
    <property type="nucleotide sequence ID" value="NZ_AP024086.1"/>
</dbReference>
<keyword evidence="4" id="KW-1185">Reference proteome</keyword>
<feature type="signal peptide" evidence="1">
    <location>
        <begin position="1"/>
        <end position="21"/>
    </location>
</feature>
<dbReference type="PANTHER" id="PTHR22642">
    <property type="entry name" value="IMIDAZOLONEPROPIONASE"/>
    <property type="match status" value="1"/>
</dbReference>
<feature type="chain" id="PRO_5034581144" evidence="1">
    <location>
        <begin position="22"/>
        <end position="581"/>
    </location>
</feature>
<dbReference type="GO" id="GO:0016787">
    <property type="term" value="F:hydrolase activity"/>
    <property type="evidence" value="ECO:0007669"/>
    <property type="project" value="UniProtKB-KW"/>
</dbReference>
<sequence length="581" mass="64483">MKNIMLLTASIILGISGHANANKATANAEPQKLQQTVYYGGDIITMEGKSPQYVEAVVQREGKIVFTGSKAAALEQFKGKAEEVNLKGKTMLPAFLDGHSHMYNVGFTAMAANILPPPDGPGNNFDSIVKTLKEYKETSDGKYTLEKLGWIIGNGYDDSQLAEKDHPTANVLDKVSKEIPVLIIHQSGHLASINTKGLELIGYNTQTKDPKGGAIRRDKSGKPTGVLEEAAFFKVLLPILGKVDDEMSSKMIEKGQEEYAKNGYLTAMSGRTTKEQLTALKIAAKNNEFYLDVVSYPDITLGTDFIDGNDYSPSHEYKNRFRIGGVKLTLDGSPQGKTAWLTQPYLVPPSGQKKGYKGYPIMDDDKAIEYAKTAFKHHWQLHCHTNGDAAIDQYIKAVDAAEKEFGYPDHRTVLIHGQTLRKDQIPDLVRLKIYPSLFPMHTFYWGDWHVESVLGEPRASYISPTRDVIDAGLTITTHHDAPVTFPNSMRVLDAAVNRVTRSGKILGPKQRLTAYEALKTFTEWAAFQYFEENSKGTITKGKLADFVILDKNPLKIEPMKIHDIKIIESIKEGKTVYPKAQ</sequence>
<name>A0A8D5JNV1_9BACT</name>
<keyword evidence="3" id="KW-0378">Hydrolase</keyword>
<evidence type="ECO:0000313" key="3">
    <source>
        <dbReference type="EMBL" id="BCL63052.1"/>
    </source>
</evidence>
<dbReference type="InterPro" id="IPR013108">
    <property type="entry name" value="Amidohydro_3"/>
</dbReference>
<evidence type="ECO:0000256" key="1">
    <source>
        <dbReference type="SAM" id="SignalP"/>
    </source>
</evidence>
<dbReference type="AlphaFoldDB" id="A0A8D5JNV1"/>
<dbReference type="KEGG" id="dbk:DGMP_37450"/>
<evidence type="ECO:0000259" key="2">
    <source>
        <dbReference type="Pfam" id="PF07969"/>
    </source>
</evidence>
<dbReference type="EMBL" id="AP024086">
    <property type="protein sequence ID" value="BCL63052.1"/>
    <property type="molecule type" value="Genomic_DNA"/>
</dbReference>
<dbReference type="InterPro" id="IPR033932">
    <property type="entry name" value="YtcJ-like"/>
</dbReference>
<dbReference type="CDD" id="cd01300">
    <property type="entry name" value="YtcJ_like"/>
    <property type="match status" value="1"/>
</dbReference>
<reference evidence="3" key="1">
    <citation type="submission" date="2020-09" db="EMBL/GenBank/DDBJ databases">
        <title>Desulfogranum mesoprofundum gen. nov., sp. nov., a novel mesophilic, sulfate-reducing chemolithoautotroph isolated from a deep-sea hydrothermal vent chimney in the Suiyo Seamount.</title>
        <authorList>
            <person name="Hashimoto Y."/>
            <person name="Nakagawa S."/>
        </authorList>
    </citation>
    <scope>NUCLEOTIDE SEQUENCE</scope>
    <source>
        <strain evidence="3">KT2</strain>
    </source>
</reference>
<dbReference type="Pfam" id="PF07969">
    <property type="entry name" value="Amidohydro_3"/>
    <property type="match status" value="1"/>
</dbReference>
<accession>A0A8D5JNV1</accession>
<protein>
    <submittedName>
        <fullName evidence="3">Hydrolase</fullName>
    </submittedName>
</protein>
<keyword evidence="1" id="KW-0732">Signal</keyword>
<feature type="domain" description="Amidohydrolase 3" evidence="2">
    <location>
        <begin position="82"/>
        <end position="577"/>
    </location>
</feature>
<evidence type="ECO:0000313" key="4">
    <source>
        <dbReference type="Proteomes" id="UP000826725"/>
    </source>
</evidence>
<dbReference type="PANTHER" id="PTHR22642:SF2">
    <property type="entry name" value="PROTEIN LONG AFTER FAR-RED 3"/>
    <property type="match status" value="1"/>
</dbReference>
<gene>
    <name evidence="3" type="ORF">DGMP_37450</name>
</gene>
<organism evidence="3 4">
    <name type="scientific">Desulfomarina profundi</name>
    <dbReference type="NCBI Taxonomy" id="2772557"/>
    <lineage>
        <taxon>Bacteria</taxon>
        <taxon>Pseudomonadati</taxon>
        <taxon>Thermodesulfobacteriota</taxon>
        <taxon>Desulfobulbia</taxon>
        <taxon>Desulfobulbales</taxon>
        <taxon>Desulfobulbaceae</taxon>
        <taxon>Desulfomarina</taxon>
    </lineage>
</organism>
<proteinExistence type="predicted"/>